<organism evidence="2 3">
    <name type="scientific">Lactuca saligna</name>
    <name type="common">Willowleaf lettuce</name>
    <dbReference type="NCBI Taxonomy" id="75948"/>
    <lineage>
        <taxon>Eukaryota</taxon>
        <taxon>Viridiplantae</taxon>
        <taxon>Streptophyta</taxon>
        <taxon>Embryophyta</taxon>
        <taxon>Tracheophyta</taxon>
        <taxon>Spermatophyta</taxon>
        <taxon>Magnoliopsida</taxon>
        <taxon>eudicotyledons</taxon>
        <taxon>Gunneridae</taxon>
        <taxon>Pentapetalae</taxon>
        <taxon>asterids</taxon>
        <taxon>campanulids</taxon>
        <taxon>Asterales</taxon>
        <taxon>Asteraceae</taxon>
        <taxon>Cichorioideae</taxon>
        <taxon>Cichorieae</taxon>
        <taxon>Lactucinae</taxon>
        <taxon>Lactuca</taxon>
    </lineage>
</organism>
<dbReference type="AlphaFoldDB" id="A0AA35ZU86"/>
<accession>A0AA35ZU86</accession>
<keyword evidence="3" id="KW-1185">Reference proteome</keyword>
<reference evidence="2" key="1">
    <citation type="submission" date="2023-04" db="EMBL/GenBank/DDBJ databases">
        <authorList>
            <person name="Vijverberg K."/>
            <person name="Xiong W."/>
            <person name="Schranz E."/>
        </authorList>
    </citation>
    <scope>NUCLEOTIDE SEQUENCE</scope>
</reference>
<evidence type="ECO:0000313" key="3">
    <source>
        <dbReference type="Proteomes" id="UP001177003"/>
    </source>
</evidence>
<gene>
    <name evidence="2" type="ORF">LSALG_LOCUS36577</name>
</gene>
<dbReference type="EMBL" id="OX465084">
    <property type="protein sequence ID" value="CAI9297787.1"/>
    <property type="molecule type" value="Genomic_DNA"/>
</dbReference>
<proteinExistence type="predicted"/>
<evidence type="ECO:0000313" key="2">
    <source>
        <dbReference type="EMBL" id="CAI9297787.1"/>
    </source>
</evidence>
<dbReference type="Proteomes" id="UP001177003">
    <property type="component" value="Chromosome 8"/>
</dbReference>
<feature type="domain" description="Transposase (putative) gypsy type" evidence="1">
    <location>
        <begin position="57"/>
        <end position="119"/>
    </location>
</feature>
<dbReference type="Pfam" id="PF04195">
    <property type="entry name" value="Transposase_28"/>
    <property type="match status" value="1"/>
</dbReference>
<sequence length="200" mass="22751">MFSIHPPFRFLVTTWPLIMYKYLVETYRLSSADGVEFPSPGSSITSPPPGKVGIYLKSLNVRLRLPLTDFQEEVLQKEGCSIRMLTPNTVNKIVAFEMICRANGVLPDYFVFKFFFRFCCTGDKCTFFVQQGGHTLVPDGKTPKNWQDKWLWVNHGLAGSRRYRANSFADLTPKLFPHNQSVADLLKNIQVSSTVAEKTC</sequence>
<name>A0AA35ZU86_LACSI</name>
<protein>
    <recommendedName>
        <fullName evidence="1">Transposase (putative) gypsy type domain-containing protein</fullName>
    </recommendedName>
</protein>
<dbReference type="InterPro" id="IPR007321">
    <property type="entry name" value="Transposase_28"/>
</dbReference>
<evidence type="ECO:0000259" key="1">
    <source>
        <dbReference type="Pfam" id="PF04195"/>
    </source>
</evidence>